<dbReference type="EMBL" id="CAFZ01000210">
    <property type="protein sequence ID" value="CCA73221.1"/>
    <property type="molecule type" value="Genomic_DNA"/>
</dbReference>
<organism evidence="2 3">
    <name type="scientific">Serendipita indica (strain DSM 11827)</name>
    <name type="common">Root endophyte fungus</name>
    <name type="synonym">Piriformospora indica</name>
    <dbReference type="NCBI Taxonomy" id="1109443"/>
    <lineage>
        <taxon>Eukaryota</taxon>
        <taxon>Fungi</taxon>
        <taxon>Dikarya</taxon>
        <taxon>Basidiomycota</taxon>
        <taxon>Agaricomycotina</taxon>
        <taxon>Agaricomycetes</taxon>
        <taxon>Sebacinales</taxon>
        <taxon>Serendipitaceae</taxon>
        <taxon>Serendipita</taxon>
    </lineage>
</organism>
<protein>
    <submittedName>
        <fullName evidence="2">Uncharacterized protein</fullName>
    </submittedName>
</protein>
<dbReference type="GO" id="GO:0006113">
    <property type="term" value="P:fermentation"/>
    <property type="evidence" value="ECO:0007669"/>
    <property type="project" value="InterPro"/>
</dbReference>
<reference evidence="2 3" key="1">
    <citation type="journal article" date="2011" name="PLoS Pathog.">
        <title>Endophytic Life Strategies Decoded by Genome and Transcriptome Analyses of the Mutualistic Root Symbiont Piriformospora indica.</title>
        <authorList>
            <person name="Zuccaro A."/>
            <person name="Lahrmann U."/>
            <person name="Guldener U."/>
            <person name="Langen G."/>
            <person name="Pfiffi S."/>
            <person name="Biedenkopf D."/>
            <person name="Wong P."/>
            <person name="Samans B."/>
            <person name="Grimm C."/>
            <person name="Basiewicz M."/>
            <person name="Murat C."/>
            <person name="Martin F."/>
            <person name="Kogel K.H."/>
        </authorList>
    </citation>
    <scope>NUCLEOTIDE SEQUENCE [LARGE SCALE GENOMIC DNA]</scope>
    <source>
        <strain evidence="2 3">DSM 11827</strain>
    </source>
</reference>
<evidence type="ECO:0000256" key="1">
    <source>
        <dbReference type="SAM" id="MobiDB-lite"/>
    </source>
</evidence>
<keyword evidence="3" id="KW-1185">Reference proteome</keyword>
<comment type="caution">
    <text evidence="2">The sequence shown here is derived from an EMBL/GenBank/DDBJ whole genome shotgun (WGS) entry which is preliminary data.</text>
</comment>
<feature type="region of interest" description="Disordered" evidence="1">
    <location>
        <begin position="1"/>
        <end position="20"/>
    </location>
</feature>
<gene>
    <name evidence="2" type="ORF">PIIN_07176</name>
</gene>
<dbReference type="PANTHER" id="PTHR32085">
    <property type="entry name" value="PROTEIN CSF1"/>
    <property type="match status" value="1"/>
</dbReference>
<dbReference type="HOGENOM" id="CLU_234123_0_0_1"/>
<dbReference type="PANTHER" id="PTHR32085:SF3">
    <property type="entry name" value="PROTEIN CSF1"/>
    <property type="match status" value="1"/>
</dbReference>
<dbReference type="GO" id="GO:0016020">
    <property type="term" value="C:membrane"/>
    <property type="evidence" value="ECO:0007669"/>
    <property type="project" value="InterPro"/>
</dbReference>
<dbReference type="InterPro" id="IPR029636">
    <property type="entry name" value="Csf1"/>
</dbReference>
<accession>G4TPH8</accession>
<dbReference type="STRING" id="1109443.G4TPH8"/>
<evidence type="ECO:0000313" key="3">
    <source>
        <dbReference type="Proteomes" id="UP000007148"/>
    </source>
</evidence>
<feature type="region of interest" description="Disordered" evidence="1">
    <location>
        <begin position="1861"/>
        <end position="1911"/>
    </location>
</feature>
<proteinExistence type="predicted"/>
<dbReference type="Proteomes" id="UP000007148">
    <property type="component" value="Unassembled WGS sequence"/>
</dbReference>
<name>G4TPH8_SERID</name>
<dbReference type="OrthoDB" id="10051416at2759"/>
<sequence length="1989" mass="220326">MHTSQFELSKDVRSSEPIGPVKFRTKEEDKAKVQTNVTFNHPHDDDGAVTVIQVASKAGFELTLSPMIVHVVRDLLPALYGASSSIELEIDSLMGNLFTNDGDGRSNSPSLEINIPVIRLKTVQSILSLQEAELLREPFGDIRSVGVDMDKRIISVVDIRILNPSTSGILGSEERPLMVRAQQALLTLSTYDSHILADMRHEIAGTHRALELTIEDSHATLGSSIVSTLGNVDITLQSEAPAYVLSTISVAERIFSETSSIVSNWTRLDSARSQYTAWAVLHNTSTAESDPLSRVVTSPLVQSGRPSVLRGDINWRILNHARQRLPHLPSDVRNTIIEMNKAELSAIPAVSRDDLLSTLRETWSDWIGELADEEVEQLPLFKLINPLSSSRPPADIMQPLSIETGFLQLVLKDTKEGNSEIRIGPFNFKVAERRPTLAIHQTALSAVSVTRPSNAAIVQSLRHVGVVCDLGTFFVDLSPSLLPFTGRLLRTRQHLSAPIRSPTSPTFGKQFTLPAPTAPKASTQVVIDMSFHFEKLSILSRAYNFAFEISLVNPTLALHFLSRTGQLNPRPLLQLAPDSAASISCAWERLQLRVSERVASQEQSVLAEFAVNQVYATAVWYSRSRERPAVRVSLVIGKVYFSVPRHVARLIQSVETWWDDYFRNQVNPLLRLFSTASSPRPARRVSFKPQGGLGIEFQSNVTDAEIRLHAVLGVWLVWQVKNSGIVLEGTKSTASAIPHGKAVLRVTSQALALETWQDPHDAATILKEHSFIFPFPPMQVSVLLANNTLRCRGTFELFEVVLNANAIDAFVRASRQLASSDIERIFSIVRRPGESAPVSQSSFPSPTRSSLEDIRIEAQFILSGLRLVLEGESSLCLLDIGNVLGEGSGMNTWGFRVSDISFSLAPKHAGSILDFDRRSRLAYMVFDMKVLSFLDKNLTNVLDVQVDKVHAVLQAAALVVLGDLVDSYQAEVMRGREEVARQRLMRRQRNRSSVSHPTRPQRVAATSTWLDKRILKMSISSIGAAIPLVLHHTTFLPSESSSVPAFLLSISSVQFGTQFGQNGDVSVKCFALQFLDQFDQSVPAHFNSNSHRSKNQMVYPEMRAEVSSKQTVTSQEWIIHSRVSGFELDLDPEIATFTFSLLDVYRLGLSKLESLAEVVQSPDTSMQVRNDKPQSRTSISTRTTHVLASLEFQSGRVRLHHEGRQASRRRSAPRLSIPGNQYSSEISVDILLPVVSLWTEWRATPASLKGGSISDEAPSSLSFKSTIHSSKNTVPPTVLQFVSQLLAKVEARLNRPNLSAPVIVQRPPEETLDPDDDTSKSLQTMSISFSLRIDQSTLEFTCQPDVNVKGSLQWESGGFVATASPGAKSIAFIGSVENLTAHLRHGYLNEDCFSASIRDLAFSTAFSTSRDAAGIGSTRTSIVVETDLKVTALFARLQDILCFKAVWFDSIPTLGGQGITPTSPLTAASRESAFSVRKLSKRSWKTVLLLRVRKMDAQLDLGPAVSTLRLSLEPVVFRTLLSNQLSELFLSIGLLDITASGLFSGSLNVPDFHFRTVRGREGNYERKHGKETLLNIELMSGFLKMLVMYERKPVFLYDSQPLRVVTLDDWSKCHVAHSDEHKLQLHFNLVASGVNIVAVTTAPAVLVDMIQRIQSLLHAQYEGAAKESEAFRRTNGPKRHVNEVATSMVHRSDKTTEADFAWMTVQRMRVKLDALFIGIARESLSDGQAWGGMAATSFDACLTRHVRGTSDASQSEMVMSLGSLELHRYASRATEEILTATEWLGRQHFEKKEVLKVPAMMVEMRTREFIENGVPVLAFDLQNEQGIQSSNRQFSIGTDLVLFDWVRDMYHLTVQHVTEMRNRRGSKTSMESKEPAPAKAEQLPQAFSLEPSAKSAAVQPRSGPFERGGKQWRPESIKMVPPVIQQLGNFSPGVGFYNLVVQGSLDSAVAIWVHELVTTPVSELNNVLLSLYTKQLQMDMALPKDEEQD</sequence>
<dbReference type="InParanoid" id="G4TPH8"/>
<evidence type="ECO:0000313" key="2">
    <source>
        <dbReference type="EMBL" id="CCA73221.1"/>
    </source>
</evidence>
<dbReference type="eggNOG" id="KOG3596">
    <property type="taxonomic scope" value="Eukaryota"/>
</dbReference>